<dbReference type="Pfam" id="PF02174">
    <property type="entry name" value="IRS"/>
    <property type="match status" value="1"/>
</dbReference>
<dbReference type="CDD" id="cd01202">
    <property type="entry name" value="PTB_FRS2"/>
    <property type="match status" value="1"/>
</dbReference>
<gene>
    <name evidence="7" type="ORF">OFUS_LOCUS23467</name>
</gene>
<comment type="caution">
    <text evidence="7">The sequence shown here is derived from an EMBL/GenBank/DDBJ whole genome shotgun (WGS) entry which is preliminary data.</text>
</comment>
<dbReference type="InterPro" id="IPR002404">
    <property type="entry name" value="IRS_PTB"/>
</dbReference>
<accession>A0A8J1XIU3</accession>
<name>A0A8J1XIU3_OWEFU</name>
<feature type="compositionally biased region" description="Low complexity" evidence="6">
    <location>
        <begin position="391"/>
        <end position="408"/>
    </location>
</feature>
<sequence>MGCFYSTQNANDTNPRMFRVFNVDSQGQELNPGNIEITDNELILYQRGKEPIRWPLRCLRRYGFDADLFSFESGRRCPTGPGIYAFKCRRAENLFNVLQEAIQRAGQEENTRPSMLFETASTNSRPGSMIELEQQQHLNGAFVSSESPANGNVGYMQPQNTTQPSSPHYVNGHVGTTPATTAINHIQSNHMNPTDLDGPGHEYMNTAPLPIAQKNWPAARPNGNGVSATEILVDFAEENVREVQSDVRTINYAILDLPRSTENLSSTGGATKDLQYADLDRDVLSGAAATLPKPNTPPTGSKSLNYADLDHSCDEAVGPTYVNIGSDVKPLSKKQQRVEPGKKLTLPRQQSSDEQHSYANLEIIASNNIKKEQGLKKVNYIQLDLEKANDSQSVGPSTTPTSPKSMTSGLESPSRRTEMYTMIDFHKTEALSKTQRPQGDDAGARKTRHNSTVGM</sequence>
<keyword evidence="4" id="KW-0472">Membrane</keyword>
<evidence type="ECO:0000313" key="7">
    <source>
        <dbReference type="EMBL" id="CAH1799457.1"/>
    </source>
</evidence>
<dbReference type="PANTHER" id="PTHR21258:SF55">
    <property type="entry name" value="FI23523P1"/>
    <property type="match status" value="1"/>
</dbReference>
<keyword evidence="2" id="KW-0597">Phosphoprotein</keyword>
<feature type="compositionally biased region" description="Basic and acidic residues" evidence="6">
    <location>
        <begin position="413"/>
        <end position="430"/>
    </location>
</feature>
<dbReference type="SUPFAM" id="SSF50729">
    <property type="entry name" value="PH domain-like"/>
    <property type="match status" value="1"/>
</dbReference>
<dbReference type="PROSITE" id="PS51064">
    <property type="entry name" value="IRS_PTB"/>
    <property type="match status" value="1"/>
</dbReference>
<dbReference type="InterPro" id="IPR050996">
    <property type="entry name" value="Docking_Protein_DOK"/>
</dbReference>
<dbReference type="EMBL" id="CAIIXF020000011">
    <property type="protein sequence ID" value="CAH1799457.1"/>
    <property type="molecule type" value="Genomic_DNA"/>
</dbReference>
<dbReference type="AlphaFoldDB" id="A0A8J1XIU3"/>
<evidence type="ECO:0000256" key="2">
    <source>
        <dbReference type="ARBA" id="ARBA00022553"/>
    </source>
</evidence>
<dbReference type="GO" id="GO:0005068">
    <property type="term" value="F:transmembrane receptor protein tyrosine kinase adaptor activity"/>
    <property type="evidence" value="ECO:0007669"/>
    <property type="project" value="TreeGrafter"/>
</dbReference>
<organism evidence="7 8">
    <name type="scientific">Owenia fusiformis</name>
    <name type="common">Polychaete worm</name>
    <dbReference type="NCBI Taxonomy" id="6347"/>
    <lineage>
        <taxon>Eukaryota</taxon>
        <taxon>Metazoa</taxon>
        <taxon>Spiralia</taxon>
        <taxon>Lophotrochozoa</taxon>
        <taxon>Annelida</taxon>
        <taxon>Polychaeta</taxon>
        <taxon>Sedentaria</taxon>
        <taxon>Canalipalpata</taxon>
        <taxon>Sabellida</taxon>
        <taxon>Oweniida</taxon>
        <taxon>Oweniidae</taxon>
        <taxon>Owenia</taxon>
    </lineage>
</organism>
<evidence type="ECO:0000256" key="4">
    <source>
        <dbReference type="ARBA" id="ARBA00023136"/>
    </source>
</evidence>
<protein>
    <submittedName>
        <fullName evidence="7">Uncharacterized protein</fullName>
    </submittedName>
</protein>
<keyword evidence="5" id="KW-0449">Lipoprotein</keyword>
<reference evidence="7" key="1">
    <citation type="submission" date="2022-03" db="EMBL/GenBank/DDBJ databases">
        <authorList>
            <person name="Martin C."/>
        </authorList>
    </citation>
    <scope>NUCLEOTIDE SEQUENCE</scope>
</reference>
<feature type="region of interest" description="Disordered" evidence="6">
    <location>
        <begin position="326"/>
        <end position="354"/>
    </location>
</feature>
<dbReference type="SMART" id="SM00310">
    <property type="entry name" value="PTBI"/>
    <property type="match status" value="1"/>
</dbReference>
<keyword evidence="3" id="KW-0519">Myristate</keyword>
<dbReference type="GO" id="GO:0005104">
    <property type="term" value="F:fibroblast growth factor receptor binding"/>
    <property type="evidence" value="ECO:0007669"/>
    <property type="project" value="TreeGrafter"/>
</dbReference>
<comment type="subcellular location">
    <subcellularLocation>
        <location evidence="1">Membrane</location>
    </subcellularLocation>
</comment>
<evidence type="ECO:0000256" key="5">
    <source>
        <dbReference type="ARBA" id="ARBA00023288"/>
    </source>
</evidence>
<dbReference type="GO" id="GO:0008543">
    <property type="term" value="P:fibroblast growth factor receptor signaling pathway"/>
    <property type="evidence" value="ECO:0007669"/>
    <property type="project" value="TreeGrafter"/>
</dbReference>
<dbReference type="GO" id="GO:0005737">
    <property type="term" value="C:cytoplasm"/>
    <property type="evidence" value="ECO:0007669"/>
    <property type="project" value="TreeGrafter"/>
</dbReference>
<evidence type="ECO:0000313" key="8">
    <source>
        <dbReference type="Proteomes" id="UP000749559"/>
    </source>
</evidence>
<keyword evidence="8" id="KW-1185">Reference proteome</keyword>
<evidence type="ECO:0000256" key="6">
    <source>
        <dbReference type="SAM" id="MobiDB-lite"/>
    </source>
</evidence>
<dbReference type="GO" id="GO:0016020">
    <property type="term" value="C:membrane"/>
    <property type="evidence" value="ECO:0007669"/>
    <property type="project" value="UniProtKB-SubCell"/>
</dbReference>
<evidence type="ECO:0000256" key="1">
    <source>
        <dbReference type="ARBA" id="ARBA00004370"/>
    </source>
</evidence>
<dbReference type="PANTHER" id="PTHR21258">
    <property type="entry name" value="DOCKING PROTEIN RELATED"/>
    <property type="match status" value="1"/>
</dbReference>
<dbReference type="OrthoDB" id="6279276at2759"/>
<feature type="region of interest" description="Disordered" evidence="6">
    <location>
        <begin position="389"/>
        <end position="455"/>
    </location>
</feature>
<evidence type="ECO:0000256" key="3">
    <source>
        <dbReference type="ARBA" id="ARBA00022707"/>
    </source>
</evidence>
<dbReference type="SMART" id="SM01244">
    <property type="entry name" value="IRS"/>
    <property type="match status" value="1"/>
</dbReference>
<proteinExistence type="predicted"/>
<dbReference type="Proteomes" id="UP000749559">
    <property type="component" value="Unassembled WGS sequence"/>
</dbReference>
<dbReference type="Gene3D" id="2.30.29.30">
    <property type="entry name" value="Pleckstrin-homology domain (PH domain)/Phosphotyrosine-binding domain (PTB)"/>
    <property type="match status" value="1"/>
</dbReference>
<dbReference type="InterPro" id="IPR038742">
    <property type="entry name" value="FRS2_PTB"/>
</dbReference>
<dbReference type="InterPro" id="IPR011993">
    <property type="entry name" value="PH-like_dom_sf"/>
</dbReference>